<dbReference type="Proteomes" id="UP000266172">
    <property type="component" value="Unassembled WGS sequence"/>
</dbReference>
<gene>
    <name evidence="1" type="ORF">DWX93_15450</name>
</gene>
<proteinExistence type="predicted"/>
<dbReference type="EMBL" id="QRVL01000021">
    <property type="protein sequence ID" value="RGS36607.1"/>
    <property type="molecule type" value="Genomic_DNA"/>
</dbReference>
<evidence type="ECO:0000313" key="2">
    <source>
        <dbReference type="Proteomes" id="UP000266172"/>
    </source>
</evidence>
<reference evidence="1 2" key="1">
    <citation type="submission" date="2018-08" db="EMBL/GenBank/DDBJ databases">
        <title>A genome reference for cultivated species of the human gut microbiota.</title>
        <authorList>
            <person name="Zou Y."/>
            <person name="Xue W."/>
            <person name="Luo G."/>
        </authorList>
    </citation>
    <scope>NUCLEOTIDE SEQUENCE [LARGE SCALE GENOMIC DNA]</scope>
    <source>
        <strain evidence="1 2">AF22-12AC</strain>
    </source>
</reference>
<name>A0A395V5G9_9FIRM</name>
<dbReference type="RefSeq" id="WP_118098432.1">
    <property type="nucleotide sequence ID" value="NZ_QRVL01000021.1"/>
</dbReference>
<organism evidence="1 2">
    <name type="scientific">Roseburia hominis</name>
    <dbReference type="NCBI Taxonomy" id="301301"/>
    <lineage>
        <taxon>Bacteria</taxon>
        <taxon>Bacillati</taxon>
        <taxon>Bacillota</taxon>
        <taxon>Clostridia</taxon>
        <taxon>Lachnospirales</taxon>
        <taxon>Lachnospiraceae</taxon>
        <taxon>Roseburia</taxon>
    </lineage>
</organism>
<accession>A0A395V5G9</accession>
<evidence type="ECO:0000313" key="1">
    <source>
        <dbReference type="EMBL" id="RGS36607.1"/>
    </source>
</evidence>
<dbReference type="AlphaFoldDB" id="A0A395V5G9"/>
<protein>
    <submittedName>
        <fullName evidence="1">Uncharacterized protein</fullName>
    </submittedName>
</protein>
<sequence>MAEKNMIKEYIGSSADKRVDIIMKNYTRFMGIVDGYIDGLRYMIEAEKDSNSRQNIGELGVRVQTGGMTSDPTAKHAIRNVMTRDALINCDFSGDVLDGVDHPEAYMKDSSVDEDDNEPV</sequence>
<comment type="caution">
    <text evidence="1">The sequence shown here is derived from an EMBL/GenBank/DDBJ whole genome shotgun (WGS) entry which is preliminary data.</text>
</comment>